<evidence type="ECO:0000313" key="5">
    <source>
        <dbReference type="EMBL" id="SNW03934.1"/>
    </source>
</evidence>
<keyword evidence="2 3" id="KW-0501">Molybdenum cofactor biosynthesis</keyword>
<evidence type="ECO:0000313" key="7">
    <source>
        <dbReference type="Proteomes" id="UP000652995"/>
    </source>
</evidence>
<accession>A0A240C7H3</accession>
<dbReference type="Proteomes" id="UP000652995">
    <property type="component" value="Unassembled WGS sequence"/>
</dbReference>
<evidence type="ECO:0000256" key="2">
    <source>
        <dbReference type="ARBA" id="ARBA00023150"/>
    </source>
</evidence>
<keyword evidence="5" id="KW-0560">Oxidoreductase</keyword>
<comment type="caution">
    <text evidence="3">Lacks conserved residue(s) required for the propagation of feature annotation.</text>
</comment>
<evidence type="ECO:0000313" key="6">
    <source>
        <dbReference type="Proteomes" id="UP000243706"/>
    </source>
</evidence>
<reference evidence="4" key="1">
    <citation type="journal article" date="2014" name="Int. J. Syst. Evol. Microbiol.">
        <title>Complete genome of a new Firmicutes species belonging to the dominant human colonic microbiota ('Ruminococcus bicirculans') reveals two chromosomes and a selective capacity to utilize plant glucans.</title>
        <authorList>
            <consortium name="NISC Comparative Sequencing Program"/>
            <person name="Wegmann U."/>
            <person name="Louis P."/>
            <person name="Goesmann A."/>
            <person name="Henrissat B."/>
            <person name="Duncan S.H."/>
            <person name="Flint H.J."/>
        </authorList>
    </citation>
    <scope>NUCLEOTIDE SEQUENCE</scope>
    <source>
        <strain evidence="4">CCM 4175</strain>
    </source>
</reference>
<reference evidence="4" key="4">
    <citation type="submission" date="2024-05" db="EMBL/GenBank/DDBJ databases">
        <authorList>
            <person name="Sun Q."/>
            <person name="Sedlacek I."/>
        </authorList>
    </citation>
    <scope>NUCLEOTIDE SEQUENCE</scope>
    <source>
        <strain evidence="4">CCM 4175</strain>
    </source>
</reference>
<sequence length="275" mass="30816">MDHDIRYNQTMIRYQDGELIETTDDYVKEFPLTVIVNGHEFATIICSPNNLEELVLGFLASEGVIFKREDLLQLELDDQRGYAHVKVTTDIEQANYLSTKRMVASCCGKSREFYFQNDAAIAKTSMSTIQLSPSQILHMMAQLQAHSKTFIATGGLHNAAISDGNAFYVHRQDIGRHNALDKLYGYCIKRHISVRDKILIFSGRISSEILIKAAKIGVGMIISKSAPTTLAVQLAQDLNITAIGFVREGHFNIYSHPERVDGAPKQLHASQQCRK</sequence>
<comment type="function">
    <text evidence="3">Required for formate dehydrogenase (FDH) activity. Acts as a sulfur carrier protein that transfers sulfur from IscS to the molybdenum cofactor prior to its insertion into FDH.</text>
</comment>
<proteinExistence type="inferred from homology"/>
<evidence type="ECO:0000256" key="1">
    <source>
        <dbReference type="ARBA" id="ARBA00022490"/>
    </source>
</evidence>
<dbReference type="Pfam" id="PF02634">
    <property type="entry name" value="FdhD-NarQ"/>
    <property type="match status" value="1"/>
</dbReference>
<dbReference type="InterPro" id="IPR003786">
    <property type="entry name" value="FdhD"/>
</dbReference>
<evidence type="ECO:0000313" key="4">
    <source>
        <dbReference type="EMBL" id="GGA86673.1"/>
    </source>
</evidence>
<dbReference type="PANTHER" id="PTHR30592">
    <property type="entry name" value="FORMATE DEHYDROGENASE"/>
    <property type="match status" value="1"/>
</dbReference>
<comment type="subcellular location">
    <subcellularLocation>
        <location evidence="3">Cytoplasm</location>
    </subcellularLocation>
</comment>
<dbReference type="GO" id="GO:0097163">
    <property type="term" value="F:sulfur carrier activity"/>
    <property type="evidence" value="ECO:0007669"/>
    <property type="project" value="UniProtKB-UniRule"/>
</dbReference>
<dbReference type="GO" id="GO:0005737">
    <property type="term" value="C:cytoplasm"/>
    <property type="evidence" value="ECO:0007669"/>
    <property type="project" value="UniProtKB-SubCell"/>
</dbReference>
<dbReference type="Proteomes" id="UP000243706">
    <property type="component" value="Chromosome 1"/>
</dbReference>
<gene>
    <name evidence="3 5" type="primary">fdhD</name>
    <name evidence="4" type="ORF">GCM10007183_08560</name>
    <name evidence="5" type="ORF">SAMEA4412661_01787</name>
</gene>
<reference evidence="7" key="3">
    <citation type="journal article" date="2019" name="Int. J. Syst. Evol. Microbiol.">
        <title>The Global Catalogue of Microorganisms (GCM) 10K type strain sequencing project: providing services to taxonomists for standard genome sequencing and annotation.</title>
        <authorList>
            <consortium name="The Broad Institute Genomics Platform"/>
            <consortium name="The Broad Institute Genome Sequencing Center for Infectious Disease"/>
            <person name="Wu L."/>
            <person name="Ma J."/>
        </authorList>
    </citation>
    <scope>NUCLEOTIDE SEQUENCE [LARGE SCALE GENOMIC DNA]</scope>
    <source>
        <strain evidence="7">CCM 4175</strain>
    </source>
</reference>
<dbReference type="NCBIfam" id="TIGR00129">
    <property type="entry name" value="fdhD_narQ"/>
    <property type="match status" value="1"/>
</dbReference>
<keyword evidence="7" id="KW-1185">Reference proteome</keyword>
<reference evidence="5 6" key="2">
    <citation type="submission" date="2017-06" db="EMBL/GenBank/DDBJ databases">
        <authorList>
            <consortium name="Pathogen Informatics"/>
        </authorList>
    </citation>
    <scope>NUCLEOTIDE SEQUENCE [LARGE SCALE GENOMIC DNA]</scope>
    <source>
        <strain evidence="5 6">NCTC13833</strain>
    </source>
</reference>
<dbReference type="RefSeq" id="WP_095117644.1">
    <property type="nucleotide sequence ID" value="NZ_BMCB01000004.1"/>
</dbReference>
<organism evidence="5 6">
    <name type="scientific">Staphylococcus muscae</name>
    <dbReference type="NCBI Taxonomy" id="1294"/>
    <lineage>
        <taxon>Bacteria</taxon>
        <taxon>Bacillati</taxon>
        <taxon>Bacillota</taxon>
        <taxon>Bacilli</taxon>
        <taxon>Bacillales</taxon>
        <taxon>Staphylococcaceae</taxon>
        <taxon>Staphylococcus</taxon>
    </lineage>
</organism>
<dbReference type="PIRSF" id="PIRSF015626">
    <property type="entry name" value="FdhD"/>
    <property type="match status" value="1"/>
</dbReference>
<dbReference type="Gene3D" id="3.10.20.10">
    <property type="match status" value="1"/>
</dbReference>
<dbReference type="GO" id="GO:0016491">
    <property type="term" value="F:oxidoreductase activity"/>
    <property type="evidence" value="ECO:0007669"/>
    <property type="project" value="UniProtKB-KW"/>
</dbReference>
<dbReference type="SUPFAM" id="SSF53927">
    <property type="entry name" value="Cytidine deaminase-like"/>
    <property type="match status" value="1"/>
</dbReference>
<dbReference type="HAMAP" id="MF_00187">
    <property type="entry name" value="FdhD"/>
    <property type="match status" value="1"/>
</dbReference>
<dbReference type="KEGG" id="smus:C7J88_05590"/>
<dbReference type="InterPro" id="IPR016193">
    <property type="entry name" value="Cytidine_deaminase-like"/>
</dbReference>
<comment type="similarity">
    <text evidence="3">Belongs to the FdhD family.</text>
</comment>
<evidence type="ECO:0000256" key="3">
    <source>
        <dbReference type="HAMAP-Rule" id="MF_00187"/>
    </source>
</evidence>
<dbReference type="Gene3D" id="3.40.140.10">
    <property type="entry name" value="Cytidine Deaminase, domain 2"/>
    <property type="match status" value="1"/>
</dbReference>
<dbReference type="PANTHER" id="PTHR30592:SF1">
    <property type="entry name" value="SULFUR CARRIER PROTEIN FDHD"/>
    <property type="match status" value="1"/>
</dbReference>
<dbReference type="EMBL" id="BMCB01000004">
    <property type="protein sequence ID" value="GGA86673.1"/>
    <property type="molecule type" value="Genomic_DNA"/>
</dbReference>
<dbReference type="GO" id="GO:0016783">
    <property type="term" value="F:sulfurtransferase activity"/>
    <property type="evidence" value="ECO:0007669"/>
    <property type="project" value="InterPro"/>
</dbReference>
<dbReference type="AlphaFoldDB" id="A0A240C7H3"/>
<dbReference type="EMBL" id="LT906464">
    <property type="protein sequence ID" value="SNW03934.1"/>
    <property type="molecule type" value="Genomic_DNA"/>
</dbReference>
<feature type="active site" description="Cysteine persulfide intermediate" evidence="3">
    <location>
        <position position="107"/>
    </location>
</feature>
<protein>
    <recommendedName>
        <fullName evidence="3">Sulfur carrier protein FdhD</fullName>
    </recommendedName>
</protein>
<keyword evidence="1 3" id="KW-0963">Cytoplasm</keyword>
<dbReference type="OrthoDB" id="9782042at2"/>
<name>A0A240C7H3_9STAP</name>
<dbReference type="GO" id="GO:0006777">
    <property type="term" value="P:Mo-molybdopterin cofactor biosynthetic process"/>
    <property type="evidence" value="ECO:0007669"/>
    <property type="project" value="UniProtKB-UniRule"/>
</dbReference>